<accession>A0AAN8GGB5</accession>
<sequence>MLEEKPGKHDEEMLTAARDNKAEAGPGAAKRPPHLRIKTPQNRLSQAGLHHPKAPQNRAMTAAKGTKITRGKYPGKGSTQRGSCGIQAGEERLFSGEDSRSVGGSDRDFFVFFVLLFSH</sequence>
<evidence type="ECO:0000256" key="1">
    <source>
        <dbReference type="SAM" id="MobiDB-lite"/>
    </source>
</evidence>
<organism evidence="2 3">
    <name type="scientific">Champsocephalus esox</name>
    <name type="common">pike icefish</name>
    <dbReference type="NCBI Taxonomy" id="159716"/>
    <lineage>
        <taxon>Eukaryota</taxon>
        <taxon>Metazoa</taxon>
        <taxon>Chordata</taxon>
        <taxon>Craniata</taxon>
        <taxon>Vertebrata</taxon>
        <taxon>Euteleostomi</taxon>
        <taxon>Actinopterygii</taxon>
        <taxon>Neopterygii</taxon>
        <taxon>Teleostei</taxon>
        <taxon>Neoteleostei</taxon>
        <taxon>Acanthomorphata</taxon>
        <taxon>Eupercaria</taxon>
        <taxon>Perciformes</taxon>
        <taxon>Notothenioidei</taxon>
        <taxon>Channichthyidae</taxon>
        <taxon>Champsocephalus</taxon>
    </lineage>
</organism>
<proteinExistence type="predicted"/>
<keyword evidence="3" id="KW-1185">Reference proteome</keyword>
<name>A0AAN8GGB5_9TELE</name>
<protein>
    <submittedName>
        <fullName evidence="2">Uncharacterized protein</fullName>
    </submittedName>
</protein>
<evidence type="ECO:0000313" key="3">
    <source>
        <dbReference type="Proteomes" id="UP001335648"/>
    </source>
</evidence>
<dbReference type="EMBL" id="JAULUE010002066">
    <property type="protein sequence ID" value="KAK5877703.1"/>
    <property type="molecule type" value="Genomic_DNA"/>
</dbReference>
<reference evidence="2 3" key="1">
    <citation type="journal article" date="2023" name="Mol. Biol. Evol.">
        <title>Genomics of Secondarily Temperate Adaptation in the Only Non-Antarctic Icefish.</title>
        <authorList>
            <person name="Rivera-Colon A.G."/>
            <person name="Rayamajhi N."/>
            <person name="Minhas B.F."/>
            <person name="Madrigal G."/>
            <person name="Bilyk K.T."/>
            <person name="Yoon V."/>
            <person name="Hune M."/>
            <person name="Gregory S."/>
            <person name="Cheng C.H.C."/>
            <person name="Catchen J.M."/>
        </authorList>
    </citation>
    <scope>NUCLEOTIDE SEQUENCE [LARGE SCALE GENOMIC DNA]</scope>
    <source>
        <strain evidence="2">JC2023a</strain>
    </source>
</reference>
<gene>
    <name evidence="2" type="ORF">CesoFtcFv8_025184</name>
</gene>
<feature type="compositionally biased region" description="Basic and acidic residues" evidence="1">
    <location>
        <begin position="1"/>
        <end position="22"/>
    </location>
</feature>
<dbReference type="Proteomes" id="UP001335648">
    <property type="component" value="Unassembled WGS sequence"/>
</dbReference>
<dbReference type="AlphaFoldDB" id="A0AAN8GGB5"/>
<comment type="caution">
    <text evidence="2">The sequence shown here is derived from an EMBL/GenBank/DDBJ whole genome shotgun (WGS) entry which is preliminary data.</text>
</comment>
<feature type="region of interest" description="Disordered" evidence="1">
    <location>
        <begin position="1"/>
        <end position="85"/>
    </location>
</feature>
<evidence type="ECO:0000313" key="2">
    <source>
        <dbReference type="EMBL" id="KAK5877703.1"/>
    </source>
</evidence>